<feature type="transmembrane region" description="Helical" evidence="1">
    <location>
        <begin position="112"/>
        <end position="129"/>
    </location>
</feature>
<dbReference type="AlphaFoldDB" id="A0A5B9FRN1"/>
<feature type="transmembrane region" description="Helical" evidence="1">
    <location>
        <begin position="169"/>
        <end position="192"/>
    </location>
</feature>
<organism evidence="2 3">
    <name type="scientific">Flavobacterium alkalisoli</name>
    <dbReference type="NCBI Taxonomy" id="2602769"/>
    <lineage>
        <taxon>Bacteria</taxon>
        <taxon>Pseudomonadati</taxon>
        <taxon>Bacteroidota</taxon>
        <taxon>Flavobacteriia</taxon>
        <taxon>Flavobacteriales</taxon>
        <taxon>Flavobacteriaceae</taxon>
        <taxon>Flavobacterium</taxon>
    </lineage>
</organism>
<sequence length="207" mass="24579">MLTQQQLQLIEDQLLGLGIKYIDLRYEMLDHIATELEEKEGDFYTNAEEYFYSNVQELIQLYKKTKQQSFIKAARYYWETLASPLGFLLFILVFGSVKYYMIHYVEGQDITTHAYCFLIPIAISFLWFGRGNKKISVFKALVQMYGLFYLFFSVINLCSLSFYRNTKGLYYVIMQYNSSFFLAFIIVLLLAISRCRERYAIKYLKTN</sequence>
<evidence type="ECO:0000313" key="3">
    <source>
        <dbReference type="Proteomes" id="UP000321222"/>
    </source>
</evidence>
<dbReference type="RefSeq" id="WP_147582330.1">
    <property type="nucleotide sequence ID" value="NZ_CP042831.1"/>
</dbReference>
<name>A0A5B9FRN1_9FLAO</name>
<proteinExistence type="predicted"/>
<evidence type="ECO:0000313" key="2">
    <source>
        <dbReference type="EMBL" id="QEE48746.1"/>
    </source>
</evidence>
<reference evidence="2 3" key="1">
    <citation type="submission" date="2019-08" db="EMBL/GenBank/DDBJ databases">
        <title>Flavobacterium alkalisoli sp. nov., isolated from rhizosphere soil of Suaeda salsa.</title>
        <authorList>
            <person name="Sun J.-Q."/>
            <person name="Xu L."/>
        </authorList>
    </citation>
    <scope>NUCLEOTIDE SEQUENCE [LARGE SCALE GENOMIC DNA]</scope>
    <source>
        <strain evidence="2 3">XS-5</strain>
    </source>
</reference>
<gene>
    <name evidence="2" type="ORF">FUA48_03905</name>
</gene>
<feature type="transmembrane region" description="Helical" evidence="1">
    <location>
        <begin position="141"/>
        <end position="163"/>
    </location>
</feature>
<dbReference type="EMBL" id="CP042831">
    <property type="protein sequence ID" value="QEE48746.1"/>
    <property type="molecule type" value="Genomic_DNA"/>
</dbReference>
<evidence type="ECO:0000256" key="1">
    <source>
        <dbReference type="SAM" id="Phobius"/>
    </source>
</evidence>
<keyword evidence="1" id="KW-0812">Transmembrane</keyword>
<dbReference type="OrthoDB" id="1345503at2"/>
<keyword evidence="3" id="KW-1185">Reference proteome</keyword>
<dbReference type="KEGG" id="fak:FUA48_03905"/>
<feature type="transmembrane region" description="Helical" evidence="1">
    <location>
        <begin position="76"/>
        <end position="100"/>
    </location>
</feature>
<dbReference type="Proteomes" id="UP000321222">
    <property type="component" value="Chromosome"/>
</dbReference>
<keyword evidence="1" id="KW-1133">Transmembrane helix</keyword>
<keyword evidence="1" id="KW-0472">Membrane</keyword>
<accession>A0A5B9FRN1</accession>
<protein>
    <submittedName>
        <fullName evidence="2">Uncharacterized protein</fullName>
    </submittedName>
</protein>